<dbReference type="Proteomes" id="UP000494106">
    <property type="component" value="Unassembled WGS sequence"/>
</dbReference>
<evidence type="ECO:0000256" key="4">
    <source>
        <dbReference type="PROSITE-ProRule" id="PRU00320"/>
    </source>
</evidence>
<evidence type="ECO:0000313" key="7">
    <source>
        <dbReference type="EMBL" id="CAB3235401.1"/>
    </source>
</evidence>
<dbReference type="Gene3D" id="3.30.420.10">
    <property type="entry name" value="Ribonuclease H-like superfamily/Ribonuclease H"/>
    <property type="match status" value="1"/>
</dbReference>
<dbReference type="InterPro" id="IPR050863">
    <property type="entry name" value="CenT-Element_Derived"/>
</dbReference>
<dbReference type="InterPro" id="IPR009057">
    <property type="entry name" value="Homeodomain-like_sf"/>
</dbReference>
<keyword evidence="8" id="KW-1185">Reference proteome</keyword>
<organism evidence="7 8">
    <name type="scientific">Arctia plantaginis</name>
    <name type="common">Wood tiger moth</name>
    <name type="synonym">Phalaena plantaginis</name>
    <dbReference type="NCBI Taxonomy" id="874455"/>
    <lineage>
        <taxon>Eukaryota</taxon>
        <taxon>Metazoa</taxon>
        <taxon>Ecdysozoa</taxon>
        <taxon>Arthropoda</taxon>
        <taxon>Hexapoda</taxon>
        <taxon>Insecta</taxon>
        <taxon>Pterygota</taxon>
        <taxon>Neoptera</taxon>
        <taxon>Endopterygota</taxon>
        <taxon>Lepidoptera</taxon>
        <taxon>Glossata</taxon>
        <taxon>Ditrysia</taxon>
        <taxon>Noctuoidea</taxon>
        <taxon>Erebidae</taxon>
        <taxon>Arctiinae</taxon>
        <taxon>Arctia</taxon>
    </lineage>
</organism>
<dbReference type="AlphaFoldDB" id="A0A8S0ZMJ0"/>
<evidence type="ECO:0008006" key="9">
    <source>
        <dbReference type="Google" id="ProtNLM"/>
    </source>
</evidence>
<keyword evidence="3 4" id="KW-0539">Nucleus</keyword>
<dbReference type="PANTHER" id="PTHR19303:SF74">
    <property type="entry name" value="POGO TRANSPOSABLE ELEMENT WITH KRAB DOMAIN"/>
    <property type="match status" value="1"/>
</dbReference>
<reference evidence="7 8" key="1">
    <citation type="submission" date="2020-04" db="EMBL/GenBank/DDBJ databases">
        <authorList>
            <person name="Wallbank WR R."/>
            <person name="Pardo Diaz C."/>
            <person name="Kozak K."/>
            <person name="Martin S."/>
            <person name="Jiggins C."/>
            <person name="Moest M."/>
            <person name="Warren A I."/>
            <person name="Byers J.R.P. K."/>
            <person name="Montejo-Kovacevich G."/>
            <person name="Yen C E."/>
        </authorList>
    </citation>
    <scope>NUCLEOTIDE SEQUENCE [LARGE SCALE GENOMIC DNA]</scope>
</reference>
<evidence type="ECO:0000259" key="5">
    <source>
        <dbReference type="PROSITE" id="PS50960"/>
    </source>
</evidence>
<feature type="domain" description="HTH psq-type" evidence="5">
    <location>
        <begin position="1"/>
        <end position="50"/>
    </location>
</feature>
<sequence length="393" mass="45260">MCRSKRYTVETLRKALDDIQHGVLSVHKAAKKYKIPNQTLYDKINQKHIKQQLPGAPTVLKPDEEASVTKWIVQVTNMGFPVTKKMITQSVTKLVTALDRPLKFRLGLPGRSWYEGFIKRHSILKGKVLKTLNTTRIDVTEEQIRIWFKQTSQYFIKNNMQAVLEDPSRIFYCDESAYYIGPKGQAVLTRKDGKYVFNKFGYDEKESLTLALGASADGKLMPTLAIFPCETISDIEKYPHTWSCGRSKNRWMTSEIFYEYISNVFNPILVNENVRKPVVMFLDGHVSYLSLNVIEFCNRNGIILFALIPSSSRVTHPLDIAVFHHLKEAWQIGVETWRSLNERRMKREDFGPVLDQCIIETLTPEIIQNGFRQSGLYPFDENAIDYSKISTST</sequence>
<dbReference type="GO" id="GO:0005634">
    <property type="term" value="C:nucleus"/>
    <property type="evidence" value="ECO:0007669"/>
    <property type="project" value="UniProtKB-SubCell"/>
</dbReference>
<dbReference type="Pfam" id="PF03184">
    <property type="entry name" value="DDE_1"/>
    <property type="match status" value="1"/>
</dbReference>
<evidence type="ECO:0000256" key="1">
    <source>
        <dbReference type="ARBA" id="ARBA00004123"/>
    </source>
</evidence>
<accession>A0A8S0ZMJ0</accession>
<dbReference type="Gene3D" id="1.10.10.60">
    <property type="entry name" value="Homeodomain-like"/>
    <property type="match status" value="1"/>
</dbReference>
<evidence type="ECO:0000256" key="2">
    <source>
        <dbReference type="ARBA" id="ARBA00023125"/>
    </source>
</evidence>
<feature type="domain" description="HTH CENPB-type" evidence="6">
    <location>
        <begin position="52"/>
        <end position="127"/>
    </location>
</feature>
<gene>
    <name evidence="7" type="ORF">APLA_LOCUS6082</name>
</gene>
<comment type="subcellular location">
    <subcellularLocation>
        <location evidence="1 4">Nucleus</location>
    </subcellularLocation>
</comment>
<dbReference type="InterPro" id="IPR004875">
    <property type="entry name" value="DDE_SF_endonuclease_dom"/>
</dbReference>
<evidence type="ECO:0000259" key="6">
    <source>
        <dbReference type="PROSITE" id="PS51253"/>
    </source>
</evidence>
<dbReference type="Pfam" id="PF03221">
    <property type="entry name" value="HTH_Tnp_Tc5"/>
    <property type="match status" value="1"/>
</dbReference>
<dbReference type="GO" id="GO:0003677">
    <property type="term" value="F:DNA binding"/>
    <property type="evidence" value="ECO:0007669"/>
    <property type="project" value="UniProtKB-UniRule"/>
</dbReference>
<dbReference type="OrthoDB" id="71166at2759"/>
<evidence type="ECO:0000313" key="8">
    <source>
        <dbReference type="Proteomes" id="UP000494106"/>
    </source>
</evidence>
<dbReference type="PANTHER" id="PTHR19303">
    <property type="entry name" value="TRANSPOSON"/>
    <property type="match status" value="1"/>
</dbReference>
<dbReference type="InterPro" id="IPR007889">
    <property type="entry name" value="HTH_Psq"/>
</dbReference>
<dbReference type="SUPFAM" id="SSF46689">
    <property type="entry name" value="Homeodomain-like"/>
    <property type="match status" value="1"/>
</dbReference>
<dbReference type="InterPro" id="IPR036397">
    <property type="entry name" value="RNaseH_sf"/>
</dbReference>
<dbReference type="PROSITE" id="PS50960">
    <property type="entry name" value="HTH_PSQ"/>
    <property type="match status" value="1"/>
</dbReference>
<feature type="DNA-binding region" description="H-T-H motif" evidence="4">
    <location>
        <begin position="26"/>
        <end position="46"/>
    </location>
</feature>
<protein>
    <recommendedName>
        <fullName evidence="9">Transposase</fullName>
    </recommendedName>
</protein>
<dbReference type="EMBL" id="CADEBC010000485">
    <property type="protein sequence ID" value="CAB3235401.1"/>
    <property type="molecule type" value="Genomic_DNA"/>
</dbReference>
<name>A0A8S0ZMJ0_ARCPL</name>
<comment type="caution">
    <text evidence="7">The sequence shown here is derived from an EMBL/GenBank/DDBJ whole genome shotgun (WGS) entry which is preliminary data.</text>
</comment>
<keyword evidence="2 4" id="KW-0238">DNA-binding</keyword>
<evidence type="ECO:0000256" key="3">
    <source>
        <dbReference type="ARBA" id="ARBA00023242"/>
    </source>
</evidence>
<dbReference type="InterPro" id="IPR006600">
    <property type="entry name" value="HTH_CenpB_DNA-bd_dom"/>
</dbReference>
<dbReference type="Pfam" id="PF05225">
    <property type="entry name" value="HTH_psq"/>
    <property type="match status" value="1"/>
</dbReference>
<proteinExistence type="predicted"/>
<dbReference type="PROSITE" id="PS51253">
    <property type="entry name" value="HTH_CENPB"/>
    <property type="match status" value="1"/>
</dbReference>